<dbReference type="PANTHER" id="PTHR38886">
    <property type="entry name" value="SESA DOMAIN-CONTAINING PROTEIN"/>
    <property type="match status" value="1"/>
</dbReference>
<dbReference type="AlphaFoldDB" id="A0A9W8YC84"/>
<dbReference type="EMBL" id="JAPEUY010000005">
    <property type="protein sequence ID" value="KAJ4373372.1"/>
    <property type="molecule type" value="Genomic_DNA"/>
</dbReference>
<evidence type="ECO:0008006" key="3">
    <source>
        <dbReference type="Google" id="ProtNLM"/>
    </source>
</evidence>
<organism evidence="1 2">
    <name type="scientific">Neocucurbitaria cava</name>
    <dbReference type="NCBI Taxonomy" id="798079"/>
    <lineage>
        <taxon>Eukaryota</taxon>
        <taxon>Fungi</taxon>
        <taxon>Dikarya</taxon>
        <taxon>Ascomycota</taxon>
        <taxon>Pezizomycotina</taxon>
        <taxon>Dothideomycetes</taxon>
        <taxon>Pleosporomycetidae</taxon>
        <taxon>Pleosporales</taxon>
        <taxon>Pleosporineae</taxon>
        <taxon>Cucurbitariaceae</taxon>
        <taxon>Neocucurbitaria</taxon>
    </lineage>
</organism>
<dbReference type="OrthoDB" id="3045089at2759"/>
<evidence type="ECO:0000313" key="1">
    <source>
        <dbReference type="EMBL" id="KAJ4373372.1"/>
    </source>
</evidence>
<dbReference type="PANTHER" id="PTHR38886:SF1">
    <property type="entry name" value="NACHT-NTPASE AND P-LOOP NTPASES N-TERMINAL DOMAIN-CONTAINING PROTEIN"/>
    <property type="match status" value="1"/>
</dbReference>
<evidence type="ECO:0000313" key="2">
    <source>
        <dbReference type="Proteomes" id="UP001140560"/>
    </source>
</evidence>
<sequence length="263" mass="29959">MVIPFGVSAGDFIAGLKLFKDAIDSLSDVRGARADYIELTQTLSALTTALDAASQFDGAVHQAAITVVLQGCRECVKDFLTDIAKFELLKNKSVTVRRLKTGLKKVQWALCKKEDVLNFKGHLETHLGLLPDEQRTMFRMLEEALAERTSFERQMEQLTVQNRILETHLLEIKAAVQQQREIPPQVLLRRPVILIDAFEENRPPFHLVFINSFEALFAVFMIRFKDKGGGAVDRIRRQLFDMFEQSRQKRIDINGPWANAFLV</sequence>
<gene>
    <name evidence="1" type="ORF">N0V83_003667</name>
</gene>
<keyword evidence="2" id="KW-1185">Reference proteome</keyword>
<comment type="caution">
    <text evidence="1">The sequence shown here is derived from an EMBL/GenBank/DDBJ whole genome shotgun (WGS) entry which is preliminary data.</text>
</comment>
<proteinExistence type="predicted"/>
<dbReference type="Proteomes" id="UP001140560">
    <property type="component" value="Unassembled WGS sequence"/>
</dbReference>
<name>A0A9W8YC84_9PLEO</name>
<reference evidence="1" key="1">
    <citation type="submission" date="2022-10" db="EMBL/GenBank/DDBJ databases">
        <title>Tapping the CABI collections for fungal endophytes: first genome assemblies for Collariella, Neodidymelliopsis, Ascochyta clinopodiicola, Didymella pomorum, Didymosphaeria variabile, Neocosmospora piperis and Neocucurbitaria cava.</title>
        <authorList>
            <person name="Hill R."/>
        </authorList>
    </citation>
    <scope>NUCLEOTIDE SEQUENCE</scope>
    <source>
        <strain evidence="1">IMI 356814</strain>
    </source>
</reference>
<protein>
    <recommendedName>
        <fullName evidence="3">Fungal N-terminal domain-containing protein</fullName>
    </recommendedName>
</protein>
<accession>A0A9W8YC84</accession>